<dbReference type="PANTHER" id="PTHR11727:SF7">
    <property type="entry name" value="DIMETHYLADENOSINE TRANSFERASE-RELATED"/>
    <property type="match status" value="1"/>
</dbReference>
<comment type="catalytic activity">
    <reaction evidence="7">
        <text>adenosine(1518)/adenosine(1519) in 16S rRNA + 4 S-adenosyl-L-methionine = N(6)-dimethyladenosine(1518)/N(6)-dimethyladenosine(1519) in 16S rRNA + 4 S-adenosyl-L-homocysteine + 4 H(+)</text>
        <dbReference type="Rhea" id="RHEA:19609"/>
        <dbReference type="Rhea" id="RHEA-COMP:10232"/>
        <dbReference type="Rhea" id="RHEA-COMP:10233"/>
        <dbReference type="ChEBI" id="CHEBI:15378"/>
        <dbReference type="ChEBI" id="CHEBI:57856"/>
        <dbReference type="ChEBI" id="CHEBI:59789"/>
        <dbReference type="ChEBI" id="CHEBI:74411"/>
        <dbReference type="ChEBI" id="CHEBI:74493"/>
        <dbReference type="EC" id="2.1.1.182"/>
    </reaction>
</comment>
<comment type="subcellular location">
    <subcellularLocation>
        <location evidence="7">Cytoplasm</location>
    </subcellularLocation>
</comment>
<evidence type="ECO:0000256" key="7">
    <source>
        <dbReference type="HAMAP-Rule" id="MF_00607"/>
    </source>
</evidence>
<dbReference type="Gene3D" id="3.40.50.150">
    <property type="entry name" value="Vaccinia Virus protein VP39"/>
    <property type="match status" value="1"/>
</dbReference>
<name>A0ABT1SN09_9FIRM</name>
<dbReference type="EMBL" id="JANGCH010000020">
    <property type="protein sequence ID" value="MCQ5122611.1"/>
    <property type="molecule type" value="Genomic_DNA"/>
</dbReference>
<evidence type="ECO:0000259" key="9">
    <source>
        <dbReference type="SMART" id="SM00650"/>
    </source>
</evidence>
<dbReference type="InterPro" id="IPR011530">
    <property type="entry name" value="rRNA_adenine_dimethylase"/>
</dbReference>
<feature type="binding site" evidence="7 8">
    <location>
        <position position="102"/>
    </location>
    <ligand>
        <name>S-adenosyl-L-methionine</name>
        <dbReference type="ChEBI" id="CHEBI:59789"/>
    </ligand>
</feature>
<evidence type="ECO:0000256" key="3">
    <source>
        <dbReference type="ARBA" id="ARBA00022603"/>
    </source>
</evidence>
<accession>A0ABT1SN09</accession>
<reference evidence="10 11" key="1">
    <citation type="submission" date="2022-06" db="EMBL/GenBank/DDBJ databases">
        <title>Isolation of gut microbiota from human fecal samples.</title>
        <authorList>
            <person name="Pamer E.G."/>
            <person name="Barat B."/>
            <person name="Waligurski E."/>
            <person name="Medina S."/>
            <person name="Paddock L."/>
            <person name="Mostad J."/>
        </authorList>
    </citation>
    <scope>NUCLEOTIDE SEQUENCE [LARGE SCALE GENOMIC DNA]</scope>
    <source>
        <strain evidence="10 11">DFI.6.1</strain>
    </source>
</reference>
<dbReference type="InterPro" id="IPR020598">
    <property type="entry name" value="rRNA_Ade_methylase_Trfase_N"/>
</dbReference>
<dbReference type="InterPro" id="IPR020596">
    <property type="entry name" value="rRNA_Ade_Mease_Trfase_CS"/>
</dbReference>
<evidence type="ECO:0000256" key="5">
    <source>
        <dbReference type="ARBA" id="ARBA00022691"/>
    </source>
</evidence>
<dbReference type="InterPro" id="IPR029063">
    <property type="entry name" value="SAM-dependent_MTases_sf"/>
</dbReference>
<keyword evidence="6 7" id="KW-0694">RNA-binding</keyword>
<dbReference type="PROSITE" id="PS51689">
    <property type="entry name" value="SAM_RNA_A_N6_MT"/>
    <property type="match status" value="1"/>
</dbReference>
<feature type="binding site" evidence="7 8">
    <location>
        <position position="127"/>
    </location>
    <ligand>
        <name>S-adenosyl-L-methionine</name>
        <dbReference type="ChEBI" id="CHEBI:59789"/>
    </ligand>
</feature>
<dbReference type="InterPro" id="IPR023165">
    <property type="entry name" value="rRNA_Ade_diMease-like_C"/>
</dbReference>
<evidence type="ECO:0000256" key="8">
    <source>
        <dbReference type="PROSITE-ProRule" id="PRU01026"/>
    </source>
</evidence>
<feature type="binding site" evidence="7 8">
    <location>
        <position position="77"/>
    </location>
    <ligand>
        <name>S-adenosyl-L-methionine</name>
        <dbReference type="ChEBI" id="CHEBI:59789"/>
    </ligand>
</feature>
<comment type="function">
    <text evidence="7">Specifically dimethylates two adjacent adenosines (A1518 and A1519) in the loop of a conserved hairpin near the 3'-end of 16S rRNA in the 30S particle. May play a critical role in biogenesis of 30S subunits.</text>
</comment>
<comment type="caution">
    <text evidence="10">The sequence shown here is derived from an EMBL/GenBank/DDBJ whole genome shotgun (WGS) entry which is preliminary data.</text>
</comment>
<dbReference type="EC" id="2.1.1.182" evidence="7"/>
<feature type="binding site" evidence="7 8">
    <location>
        <position position="31"/>
    </location>
    <ligand>
        <name>S-adenosyl-L-methionine</name>
        <dbReference type="ChEBI" id="CHEBI:59789"/>
    </ligand>
</feature>
<keyword evidence="2 7" id="KW-0698">rRNA processing</keyword>
<keyword evidence="1 7" id="KW-0963">Cytoplasm</keyword>
<protein>
    <recommendedName>
        <fullName evidence="7">Ribosomal RNA small subunit methyltransferase A</fullName>
        <ecNumber evidence="7">2.1.1.182</ecNumber>
    </recommendedName>
    <alternativeName>
        <fullName evidence="7">16S rRNA (adenine(1518)-N(6)/adenine(1519)-N(6))-dimethyltransferase</fullName>
    </alternativeName>
    <alternativeName>
        <fullName evidence="7">16S rRNA dimethyladenosine transferase</fullName>
    </alternativeName>
    <alternativeName>
        <fullName evidence="7">16S rRNA dimethylase</fullName>
    </alternativeName>
    <alternativeName>
        <fullName evidence="7">S-adenosylmethionine-6-N', N'-adenosyl(rRNA) dimethyltransferase</fullName>
    </alternativeName>
</protein>
<keyword evidence="4 7" id="KW-0808">Transferase</keyword>
<evidence type="ECO:0000256" key="2">
    <source>
        <dbReference type="ARBA" id="ARBA00022552"/>
    </source>
</evidence>
<evidence type="ECO:0000256" key="4">
    <source>
        <dbReference type="ARBA" id="ARBA00022679"/>
    </source>
</evidence>
<dbReference type="CDD" id="cd02440">
    <property type="entry name" value="AdoMet_MTases"/>
    <property type="match status" value="1"/>
</dbReference>
<evidence type="ECO:0000256" key="6">
    <source>
        <dbReference type="ARBA" id="ARBA00022884"/>
    </source>
</evidence>
<dbReference type="HAMAP" id="MF_00607">
    <property type="entry name" value="16SrRNA_methyltr_A"/>
    <property type="match status" value="1"/>
</dbReference>
<keyword evidence="5 7" id="KW-0949">S-adenosyl-L-methionine</keyword>
<feature type="binding site" evidence="7 8">
    <location>
        <position position="29"/>
    </location>
    <ligand>
        <name>S-adenosyl-L-methionine</name>
        <dbReference type="ChEBI" id="CHEBI:59789"/>
    </ligand>
</feature>
<dbReference type="Proteomes" id="UP001524435">
    <property type="component" value="Unassembled WGS sequence"/>
</dbReference>
<dbReference type="RefSeq" id="WP_102268426.1">
    <property type="nucleotide sequence ID" value="NZ_CALVCM010000005.1"/>
</dbReference>
<keyword evidence="11" id="KW-1185">Reference proteome</keyword>
<gene>
    <name evidence="7 10" type="primary">rsmA</name>
    <name evidence="7" type="synonym">ksgA</name>
    <name evidence="10" type="ORF">NE663_10145</name>
</gene>
<evidence type="ECO:0000313" key="10">
    <source>
        <dbReference type="EMBL" id="MCQ5122611.1"/>
    </source>
</evidence>
<keyword evidence="3 7" id="KW-0489">Methyltransferase</keyword>
<evidence type="ECO:0000313" key="11">
    <source>
        <dbReference type="Proteomes" id="UP001524435"/>
    </source>
</evidence>
<dbReference type="GO" id="GO:0052908">
    <property type="term" value="F:16S rRNA (adenine(1518)-N(6)/adenine(1519)-N(6))-dimethyltransferase activity"/>
    <property type="evidence" value="ECO:0007669"/>
    <property type="project" value="UniProtKB-EC"/>
</dbReference>
<dbReference type="InterPro" id="IPR001737">
    <property type="entry name" value="KsgA/Erm"/>
</dbReference>
<organism evidence="10 11">
    <name type="scientific">Massilicoli timonensis</name>
    <dbReference type="NCBI Taxonomy" id="2015901"/>
    <lineage>
        <taxon>Bacteria</taxon>
        <taxon>Bacillati</taxon>
        <taxon>Bacillota</taxon>
        <taxon>Erysipelotrichia</taxon>
        <taxon>Erysipelotrichales</taxon>
        <taxon>Erysipelotrichaceae</taxon>
        <taxon>Massilicoli</taxon>
    </lineage>
</organism>
<dbReference type="PANTHER" id="PTHR11727">
    <property type="entry name" value="DIMETHYLADENOSINE TRANSFERASE"/>
    <property type="match status" value="1"/>
</dbReference>
<sequence length="284" mass="32178">MSKAIATPSRTKEILETYDLFTKKNYGQNFLIEPGIVEKIARSAVISDHCVVIEIGPGIGALTQQLAYLAQKVIAFEIDERLPKILRETLAEFDNVEIVNQDFLKVDIAAYVKSYTEQGYDVVVAANLPYYITTPILFQLFEAQAPIASITVMMQKEVADRFSAKPNSKDYNALSIITQYRCEVKPLMKVPSSVFQPKPAVDSAVVQFFLKKKQDQIEEEPFFAMIKGCFKQRRKTMLNNFGTFLQDKEKAMQYLESAGIDAKCRAESLTLEQFIRLYEVAYGS</sequence>
<feature type="binding site" evidence="7 8">
    <location>
        <position position="56"/>
    </location>
    <ligand>
        <name>S-adenosyl-L-methionine</name>
        <dbReference type="ChEBI" id="CHEBI:59789"/>
    </ligand>
</feature>
<feature type="domain" description="Ribosomal RNA adenine methylase transferase N-terminal" evidence="9">
    <location>
        <begin position="36"/>
        <end position="212"/>
    </location>
</feature>
<dbReference type="Gene3D" id="1.10.8.100">
    <property type="entry name" value="Ribosomal RNA adenine dimethylase-like, domain 2"/>
    <property type="match status" value="1"/>
</dbReference>
<dbReference type="NCBIfam" id="TIGR00755">
    <property type="entry name" value="ksgA"/>
    <property type="match status" value="1"/>
</dbReference>
<proteinExistence type="inferred from homology"/>
<dbReference type="SUPFAM" id="SSF53335">
    <property type="entry name" value="S-adenosyl-L-methionine-dependent methyltransferases"/>
    <property type="match status" value="1"/>
</dbReference>
<dbReference type="PROSITE" id="PS01131">
    <property type="entry name" value="RRNA_A_DIMETH"/>
    <property type="match status" value="1"/>
</dbReference>
<comment type="similarity">
    <text evidence="7">Belongs to the class I-like SAM-binding methyltransferase superfamily. rRNA adenine N(6)-methyltransferase family. RsmA subfamily.</text>
</comment>
<evidence type="ECO:0000256" key="1">
    <source>
        <dbReference type="ARBA" id="ARBA00022490"/>
    </source>
</evidence>
<dbReference type="Pfam" id="PF00398">
    <property type="entry name" value="RrnaAD"/>
    <property type="match status" value="1"/>
</dbReference>
<dbReference type="SMART" id="SM00650">
    <property type="entry name" value="rADc"/>
    <property type="match status" value="1"/>
</dbReference>